<dbReference type="AlphaFoldDB" id="A0A931FUN1"/>
<protein>
    <submittedName>
        <fullName evidence="2">MEDS domain-containing protein</fullName>
    </submittedName>
</protein>
<dbReference type="Proteomes" id="UP000598146">
    <property type="component" value="Unassembled WGS sequence"/>
</dbReference>
<dbReference type="Gene3D" id="3.30.750.24">
    <property type="entry name" value="STAS domain"/>
    <property type="match status" value="1"/>
</dbReference>
<dbReference type="Pfam" id="PF14417">
    <property type="entry name" value="MEDS"/>
    <property type="match status" value="1"/>
</dbReference>
<reference evidence="2" key="1">
    <citation type="submission" date="2020-11" db="EMBL/GenBank/DDBJ databases">
        <title>Isolation and identification of active actinomycetes.</title>
        <authorList>
            <person name="Sun X."/>
        </authorList>
    </citation>
    <scope>NUCLEOTIDE SEQUENCE</scope>
    <source>
        <strain evidence="2">NEAU-A11</strain>
    </source>
</reference>
<proteinExistence type="predicted"/>
<dbReference type="RefSeq" id="WP_196412246.1">
    <property type="nucleotide sequence ID" value="NZ_JADQTO010000002.1"/>
</dbReference>
<keyword evidence="3" id="KW-1185">Reference proteome</keyword>
<accession>A0A931FUN1</accession>
<evidence type="ECO:0000313" key="3">
    <source>
        <dbReference type="Proteomes" id="UP000598146"/>
    </source>
</evidence>
<sequence length="269" mass="28587">MSAVSVDRLRPGDHACLTFSDPDERLDLLAGFIGAGLARGERVVCYSEAIGARDLRRHGLDGAEAVVHRERLWDPQAGPDAKAMVAGLADELGRAGDAGLRITADMCWAMRPRAGAEQLLAFENEVGVLFATGRLTAICEYDRESFDPVTLGYAARVHPRTVAATVYHEDARLRICRQHVPPGVRVSGELDAAAGAEALADALAEAVRLDPDVHVNLNRVTDLAPGAAACLIQVANALPLGRHMVVTCPAPIGRLLAGVPSLKVLSREL</sequence>
<feature type="domain" description="MEDS" evidence="1">
    <location>
        <begin position="13"/>
        <end position="159"/>
    </location>
</feature>
<name>A0A931FUN1_9ACTN</name>
<dbReference type="EMBL" id="JADQTO010000002">
    <property type="protein sequence ID" value="MBG0560413.1"/>
    <property type="molecule type" value="Genomic_DNA"/>
</dbReference>
<gene>
    <name evidence="2" type="ORF">I4J89_02880</name>
</gene>
<dbReference type="InterPro" id="IPR025847">
    <property type="entry name" value="MEDS_domain"/>
</dbReference>
<dbReference type="InterPro" id="IPR036513">
    <property type="entry name" value="STAS_dom_sf"/>
</dbReference>
<comment type="caution">
    <text evidence="2">The sequence shown here is derived from an EMBL/GenBank/DDBJ whole genome shotgun (WGS) entry which is preliminary data.</text>
</comment>
<evidence type="ECO:0000313" key="2">
    <source>
        <dbReference type="EMBL" id="MBG0560413.1"/>
    </source>
</evidence>
<evidence type="ECO:0000259" key="1">
    <source>
        <dbReference type="Pfam" id="PF14417"/>
    </source>
</evidence>
<organism evidence="2 3">
    <name type="scientific">Actinoplanes aureus</name>
    <dbReference type="NCBI Taxonomy" id="2792083"/>
    <lineage>
        <taxon>Bacteria</taxon>
        <taxon>Bacillati</taxon>
        <taxon>Actinomycetota</taxon>
        <taxon>Actinomycetes</taxon>
        <taxon>Micromonosporales</taxon>
        <taxon>Micromonosporaceae</taxon>
        <taxon>Actinoplanes</taxon>
    </lineage>
</organism>